<dbReference type="SUPFAM" id="SSF46565">
    <property type="entry name" value="Chaperone J-domain"/>
    <property type="match status" value="1"/>
</dbReference>
<dbReference type="Proteomes" id="UP000604046">
    <property type="component" value="Unassembled WGS sequence"/>
</dbReference>
<accession>A0A812U2W5</accession>
<feature type="region of interest" description="Disordered" evidence="1">
    <location>
        <begin position="1"/>
        <end position="33"/>
    </location>
</feature>
<name>A0A812U2W5_9DINO</name>
<dbReference type="CDD" id="cd06257">
    <property type="entry name" value="DnaJ"/>
    <property type="match status" value="1"/>
</dbReference>
<dbReference type="InterPro" id="IPR036869">
    <property type="entry name" value="J_dom_sf"/>
</dbReference>
<reference evidence="2" key="1">
    <citation type="submission" date="2021-02" db="EMBL/GenBank/DDBJ databases">
        <authorList>
            <person name="Dougan E. K."/>
            <person name="Rhodes N."/>
            <person name="Thang M."/>
            <person name="Chan C."/>
        </authorList>
    </citation>
    <scope>NUCLEOTIDE SEQUENCE</scope>
</reference>
<dbReference type="EMBL" id="CAJNDS010002638">
    <property type="protein sequence ID" value="CAE7553749.1"/>
    <property type="molecule type" value="Genomic_DNA"/>
</dbReference>
<protein>
    <recommendedName>
        <fullName evidence="4">J domain-containing protein</fullName>
    </recommendedName>
</protein>
<sequence length="229" mass="25760">MDAGEDFWKAEETDSEFNPEVAERPIPQHDSFDSSCQAEIHPGSFFEAFGDSLEKISYNAVMGGLSKLGDEVVEVIEDLEPIKLEWNVFQQEADVSPCCERPRPSTPPLLRTASIVAVPRGEAPAWTQPQPEPAPPDLEQLVDMIVEAARPRLDLENPTWCRVLGIKLEGLTMQTLQKKRRHLALRLHPDKVPAEATNQDLVQKAFLLVEQSFQHGRHFLASHRVDYSS</sequence>
<evidence type="ECO:0008006" key="4">
    <source>
        <dbReference type="Google" id="ProtNLM"/>
    </source>
</evidence>
<evidence type="ECO:0000313" key="2">
    <source>
        <dbReference type="EMBL" id="CAE7553749.1"/>
    </source>
</evidence>
<dbReference type="OrthoDB" id="408925at2759"/>
<evidence type="ECO:0000313" key="3">
    <source>
        <dbReference type="Proteomes" id="UP000604046"/>
    </source>
</evidence>
<organism evidence="2 3">
    <name type="scientific">Symbiodinium natans</name>
    <dbReference type="NCBI Taxonomy" id="878477"/>
    <lineage>
        <taxon>Eukaryota</taxon>
        <taxon>Sar</taxon>
        <taxon>Alveolata</taxon>
        <taxon>Dinophyceae</taxon>
        <taxon>Suessiales</taxon>
        <taxon>Symbiodiniaceae</taxon>
        <taxon>Symbiodinium</taxon>
    </lineage>
</organism>
<gene>
    <name evidence="2" type="ORF">SNAT2548_LOCUS31101</name>
</gene>
<comment type="caution">
    <text evidence="2">The sequence shown here is derived from an EMBL/GenBank/DDBJ whole genome shotgun (WGS) entry which is preliminary data.</text>
</comment>
<feature type="compositionally biased region" description="Basic and acidic residues" evidence="1">
    <location>
        <begin position="21"/>
        <end position="32"/>
    </location>
</feature>
<feature type="compositionally biased region" description="Basic and acidic residues" evidence="1">
    <location>
        <begin position="1"/>
        <end position="12"/>
    </location>
</feature>
<dbReference type="AlphaFoldDB" id="A0A812U2W5"/>
<evidence type="ECO:0000256" key="1">
    <source>
        <dbReference type="SAM" id="MobiDB-lite"/>
    </source>
</evidence>
<proteinExistence type="predicted"/>
<dbReference type="InterPro" id="IPR001623">
    <property type="entry name" value="DnaJ_domain"/>
</dbReference>
<keyword evidence="3" id="KW-1185">Reference proteome</keyword>